<accession>A0ABW8SE83</accession>
<dbReference type="EMBL" id="JBJHZX010000002">
    <property type="protein sequence ID" value="MFL0194332.1"/>
    <property type="molecule type" value="Genomic_DNA"/>
</dbReference>
<keyword evidence="2" id="KW-1185">Reference proteome</keyword>
<reference evidence="1 2" key="1">
    <citation type="submission" date="2024-11" db="EMBL/GenBank/DDBJ databases">
        <authorList>
            <person name="Heng Y.C."/>
            <person name="Lim A.C.H."/>
            <person name="Lee J.K.Y."/>
            <person name="Kittelmann S."/>
        </authorList>
    </citation>
    <scope>NUCLEOTIDE SEQUENCE [LARGE SCALE GENOMIC DNA]</scope>
    <source>
        <strain evidence="1 2">WILCCON 0269</strain>
    </source>
</reference>
<organism evidence="1 2">
    <name type="scientific">Candidatus Clostridium eludens</name>
    <dbReference type="NCBI Taxonomy" id="3381663"/>
    <lineage>
        <taxon>Bacteria</taxon>
        <taxon>Bacillati</taxon>
        <taxon>Bacillota</taxon>
        <taxon>Clostridia</taxon>
        <taxon>Eubacteriales</taxon>
        <taxon>Clostridiaceae</taxon>
        <taxon>Clostridium</taxon>
    </lineage>
</organism>
<sequence length="55" mass="6231">MTVVGFNVGSTLNLEDMSLAIDYLIDRDSFEPDLQDIKDKIRIKENSIKSTSKLI</sequence>
<dbReference type="RefSeq" id="WP_406790451.1">
    <property type="nucleotide sequence ID" value="NZ_JBJHZX010000002.1"/>
</dbReference>
<proteinExistence type="predicted"/>
<comment type="caution">
    <text evidence="1">The sequence shown here is derived from an EMBL/GenBank/DDBJ whole genome shotgun (WGS) entry which is preliminary data.</text>
</comment>
<evidence type="ECO:0000313" key="1">
    <source>
        <dbReference type="EMBL" id="MFL0194332.1"/>
    </source>
</evidence>
<gene>
    <name evidence="1" type="ORF">ACJDU8_01895</name>
</gene>
<dbReference type="Proteomes" id="UP001623660">
    <property type="component" value="Unassembled WGS sequence"/>
</dbReference>
<protein>
    <submittedName>
        <fullName evidence="1">Uncharacterized protein</fullName>
    </submittedName>
</protein>
<evidence type="ECO:0000313" key="2">
    <source>
        <dbReference type="Proteomes" id="UP001623660"/>
    </source>
</evidence>
<name>A0ABW8SE83_9CLOT</name>